<protein>
    <submittedName>
        <fullName evidence="2">Uncharacterized protein</fullName>
    </submittedName>
</protein>
<reference evidence="2 3" key="1">
    <citation type="submission" date="2020-08" db="EMBL/GenBank/DDBJ databases">
        <title>Sequencing the genomes of 1000 actinobacteria strains.</title>
        <authorList>
            <person name="Klenk H.-P."/>
        </authorList>
    </citation>
    <scope>NUCLEOTIDE SEQUENCE [LARGE SCALE GENOMIC DNA]</scope>
    <source>
        <strain evidence="2 3">DSM 45790</strain>
    </source>
</reference>
<comment type="caution">
    <text evidence="2">The sequence shown here is derived from an EMBL/GenBank/DDBJ whole genome shotgun (WGS) entry which is preliminary data.</text>
</comment>
<dbReference type="AlphaFoldDB" id="A0A7W8Z944"/>
<keyword evidence="3" id="KW-1185">Reference proteome</keyword>
<evidence type="ECO:0000313" key="2">
    <source>
        <dbReference type="EMBL" id="MBB5629570.1"/>
    </source>
</evidence>
<evidence type="ECO:0000313" key="3">
    <source>
        <dbReference type="Proteomes" id="UP000588112"/>
    </source>
</evidence>
<dbReference type="RefSeq" id="WP_184614741.1">
    <property type="nucleotide sequence ID" value="NZ_BOOS01000077.1"/>
</dbReference>
<sequence length="170" mass="18595">MPSRSAGPPSRQPNPLWIISLFLGTAEVTMGVAASRASGWAQGLFAVFSIAFPVGVAAAFFAILWKKPYVLYAPRDFGGRANVGEFVAAMSALPHVGELLDLVYFALSDRVRPYSYGAEWVLRDSDADKVYLDMGRDWARRHLGIEQDPRSLQTVGIRPGARLVVAWAGR</sequence>
<evidence type="ECO:0000256" key="1">
    <source>
        <dbReference type="SAM" id="Phobius"/>
    </source>
</evidence>
<keyword evidence="1" id="KW-1133">Transmembrane helix</keyword>
<feature type="transmembrane region" description="Helical" evidence="1">
    <location>
        <begin position="44"/>
        <end position="65"/>
    </location>
</feature>
<keyword evidence="1" id="KW-0472">Membrane</keyword>
<gene>
    <name evidence="2" type="ORF">BJ981_005269</name>
</gene>
<name>A0A7W8Z944_9ACTN</name>
<accession>A0A7W8Z944</accession>
<dbReference type="Proteomes" id="UP000588112">
    <property type="component" value="Unassembled WGS sequence"/>
</dbReference>
<dbReference type="EMBL" id="JACHBR010000001">
    <property type="protein sequence ID" value="MBB5629570.1"/>
    <property type="molecule type" value="Genomic_DNA"/>
</dbReference>
<proteinExistence type="predicted"/>
<keyword evidence="1" id="KW-0812">Transmembrane</keyword>
<organism evidence="2 3">
    <name type="scientific">Sphaerisporangium krabiense</name>
    <dbReference type="NCBI Taxonomy" id="763782"/>
    <lineage>
        <taxon>Bacteria</taxon>
        <taxon>Bacillati</taxon>
        <taxon>Actinomycetota</taxon>
        <taxon>Actinomycetes</taxon>
        <taxon>Streptosporangiales</taxon>
        <taxon>Streptosporangiaceae</taxon>
        <taxon>Sphaerisporangium</taxon>
    </lineage>
</organism>